<sequence>MHVSQGPEGTPKISSSTNPQSKFPCVFLLNTGQNPAASQDTFGRSKQPTLNIPSGSQVHVVDGGKQKRPLENVTWSGLSEGNPGLILHQNMAPKGKSVQSQEPIEDREKSHWTSSSISLKTKNGSCQFTREKIVDDEDENMSPIHSETNEDPRRDNFMAHEEGTQSNIDFTHPQMPLAQSMLEQFK</sequence>
<name>A0A9Q3QC35_9BASI</name>
<feature type="region of interest" description="Disordered" evidence="1">
    <location>
        <begin position="1"/>
        <end position="156"/>
    </location>
</feature>
<dbReference type="EMBL" id="AVOT02152691">
    <property type="protein sequence ID" value="MBW0593178.1"/>
    <property type="molecule type" value="Genomic_DNA"/>
</dbReference>
<reference evidence="2" key="1">
    <citation type="submission" date="2021-03" db="EMBL/GenBank/DDBJ databases">
        <title>Draft genome sequence of rust myrtle Austropuccinia psidii MF-1, a brazilian biotype.</title>
        <authorList>
            <person name="Quecine M.C."/>
            <person name="Pachon D.M.R."/>
            <person name="Bonatelli M.L."/>
            <person name="Correr F.H."/>
            <person name="Franceschini L.M."/>
            <person name="Leite T.F."/>
            <person name="Margarido G.R.A."/>
            <person name="Almeida C.A."/>
            <person name="Ferrarezi J.A."/>
            <person name="Labate C.A."/>
        </authorList>
    </citation>
    <scope>NUCLEOTIDE SEQUENCE</scope>
    <source>
        <strain evidence="2">MF-1</strain>
    </source>
</reference>
<feature type="compositionally biased region" description="Basic and acidic residues" evidence="1">
    <location>
        <begin position="147"/>
        <end position="156"/>
    </location>
</feature>
<feature type="compositionally biased region" description="Polar residues" evidence="1">
    <location>
        <begin position="12"/>
        <end position="21"/>
    </location>
</feature>
<protein>
    <submittedName>
        <fullName evidence="2">Uncharacterized protein</fullName>
    </submittedName>
</protein>
<keyword evidence="3" id="KW-1185">Reference proteome</keyword>
<accession>A0A9Q3QC35</accession>
<feature type="compositionally biased region" description="Polar residues" evidence="1">
    <location>
        <begin position="30"/>
        <end position="57"/>
    </location>
</feature>
<evidence type="ECO:0000313" key="3">
    <source>
        <dbReference type="Proteomes" id="UP000765509"/>
    </source>
</evidence>
<comment type="caution">
    <text evidence="2">The sequence shown here is derived from an EMBL/GenBank/DDBJ whole genome shotgun (WGS) entry which is preliminary data.</text>
</comment>
<dbReference type="AlphaFoldDB" id="A0A9Q3QC35"/>
<feature type="compositionally biased region" description="Polar residues" evidence="1">
    <location>
        <begin position="112"/>
        <end position="128"/>
    </location>
</feature>
<organism evidence="2 3">
    <name type="scientific">Austropuccinia psidii MF-1</name>
    <dbReference type="NCBI Taxonomy" id="1389203"/>
    <lineage>
        <taxon>Eukaryota</taxon>
        <taxon>Fungi</taxon>
        <taxon>Dikarya</taxon>
        <taxon>Basidiomycota</taxon>
        <taxon>Pucciniomycotina</taxon>
        <taxon>Pucciniomycetes</taxon>
        <taxon>Pucciniales</taxon>
        <taxon>Sphaerophragmiaceae</taxon>
        <taxon>Austropuccinia</taxon>
    </lineage>
</organism>
<gene>
    <name evidence="2" type="ORF">O181_132893</name>
</gene>
<dbReference type="Proteomes" id="UP000765509">
    <property type="component" value="Unassembled WGS sequence"/>
</dbReference>
<evidence type="ECO:0000256" key="1">
    <source>
        <dbReference type="SAM" id="MobiDB-lite"/>
    </source>
</evidence>
<proteinExistence type="predicted"/>
<evidence type="ECO:0000313" key="2">
    <source>
        <dbReference type="EMBL" id="MBW0593178.1"/>
    </source>
</evidence>
<feature type="non-terminal residue" evidence="2">
    <location>
        <position position="1"/>
    </location>
</feature>